<dbReference type="EMBL" id="VFQE01000002">
    <property type="protein sequence ID" value="TQN37444.1"/>
    <property type="molecule type" value="Genomic_DNA"/>
</dbReference>
<feature type="region of interest" description="Disordered" evidence="1">
    <location>
        <begin position="84"/>
        <end position="103"/>
    </location>
</feature>
<organism evidence="2 3">
    <name type="scientific">Blastococcus colisei</name>
    <dbReference type="NCBI Taxonomy" id="1564162"/>
    <lineage>
        <taxon>Bacteria</taxon>
        <taxon>Bacillati</taxon>
        <taxon>Actinomycetota</taxon>
        <taxon>Actinomycetes</taxon>
        <taxon>Geodermatophilales</taxon>
        <taxon>Geodermatophilaceae</taxon>
        <taxon>Blastococcus</taxon>
    </lineage>
</organism>
<evidence type="ECO:0000256" key="1">
    <source>
        <dbReference type="SAM" id="MobiDB-lite"/>
    </source>
</evidence>
<gene>
    <name evidence="2" type="ORF">FHU33_4096</name>
</gene>
<comment type="caution">
    <text evidence="2">The sequence shown here is derived from an EMBL/GenBank/DDBJ whole genome shotgun (WGS) entry which is preliminary data.</text>
</comment>
<proteinExistence type="predicted"/>
<sequence length="138" mass="14208">MIGRIFGIVAALILAGWLYWLTARVQVLLTHAEAALDRADRTLAAAMAMVAATPPIATQLSAVAAPREEAPAIPALTAASMTSPAPAPVTVPSPADGPPTVPTGMAVEAEKRALVERAFSVHGAPRRFTFKASNNGDA</sequence>
<feature type="compositionally biased region" description="Pro residues" evidence="1">
    <location>
        <begin position="85"/>
        <end position="101"/>
    </location>
</feature>
<protein>
    <submittedName>
        <fullName evidence="2">Uncharacterized protein</fullName>
    </submittedName>
</protein>
<reference evidence="2 3" key="1">
    <citation type="submission" date="2019-06" db="EMBL/GenBank/DDBJ databases">
        <title>Sequencing the genomes of 1000 actinobacteria strains.</title>
        <authorList>
            <person name="Klenk H.-P."/>
        </authorList>
    </citation>
    <scope>NUCLEOTIDE SEQUENCE [LARGE SCALE GENOMIC DNA]</scope>
    <source>
        <strain evidence="2 3">DSM 46837</strain>
    </source>
</reference>
<dbReference type="OrthoDB" id="10018154at2"/>
<dbReference type="RefSeq" id="WP_142027410.1">
    <property type="nucleotide sequence ID" value="NZ_VFQE01000002.1"/>
</dbReference>
<keyword evidence="3" id="KW-1185">Reference proteome</keyword>
<dbReference type="AlphaFoldDB" id="A0A543P025"/>
<accession>A0A543P025</accession>
<name>A0A543P025_9ACTN</name>
<evidence type="ECO:0000313" key="2">
    <source>
        <dbReference type="EMBL" id="TQN37444.1"/>
    </source>
</evidence>
<evidence type="ECO:0000313" key="3">
    <source>
        <dbReference type="Proteomes" id="UP000319865"/>
    </source>
</evidence>
<dbReference type="Proteomes" id="UP000319865">
    <property type="component" value="Unassembled WGS sequence"/>
</dbReference>